<comment type="caution">
    <text evidence="1">The sequence shown here is derived from an EMBL/GenBank/DDBJ whole genome shotgun (WGS) entry which is preliminary data.</text>
</comment>
<dbReference type="EMBL" id="JAQIZT010000019">
    <property type="protein sequence ID" value="KAJ6951572.1"/>
    <property type="molecule type" value="Genomic_DNA"/>
</dbReference>
<sequence>MNHAAVVLAYNGDGAGVAVMAKKTYSMEEFLLRKESQVYCDEGGGNFDVINYVVVVEGNEGYHSYVVVVEED</sequence>
<organism evidence="1 2">
    <name type="scientific">Populus alba x Populus x berolinensis</name>
    <dbReference type="NCBI Taxonomy" id="444605"/>
    <lineage>
        <taxon>Eukaryota</taxon>
        <taxon>Viridiplantae</taxon>
        <taxon>Streptophyta</taxon>
        <taxon>Embryophyta</taxon>
        <taxon>Tracheophyta</taxon>
        <taxon>Spermatophyta</taxon>
        <taxon>Magnoliopsida</taxon>
        <taxon>eudicotyledons</taxon>
        <taxon>Gunneridae</taxon>
        <taxon>Pentapetalae</taxon>
        <taxon>rosids</taxon>
        <taxon>fabids</taxon>
        <taxon>Malpighiales</taxon>
        <taxon>Salicaceae</taxon>
        <taxon>Saliceae</taxon>
        <taxon>Populus</taxon>
    </lineage>
</organism>
<evidence type="ECO:0000313" key="1">
    <source>
        <dbReference type="EMBL" id="KAJ6951572.1"/>
    </source>
</evidence>
<proteinExistence type="predicted"/>
<evidence type="ECO:0000313" key="2">
    <source>
        <dbReference type="Proteomes" id="UP001164929"/>
    </source>
</evidence>
<protein>
    <submittedName>
        <fullName evidence="1">Uncharacterized protein</fullName>
    </submittedName>
</protein>
<dbReference type="Proteomes" id="UP001164929">
    <property type="component" value="Chromosome 19"/>
</dbReference>
<name>A0AAD6L8M1_9ROSI</name>
<accession>A0AAD6L8M1</accession>
<dbReference type="AlphaFoldDB" id="A0AAD6L8M1"/>
<keyword evidence="2" id="KW-1185">Reference proteome</keyword>
<gene>
    <name evidence="1" type="ORF">NC653_040884</name>
</gene>
<reference evidence="1" key="1">
    <citation type="journal article" date="2023" name="Mol. Ecol. Resour.">
        <title>Chromosome-level genome assembly of a triploid poplar Populus alba 'Berolinensis'.</title>
        <authorList>
            <person name="Chen S."/>
            <person name="Yu Y."/>
            <person name="Wang X."/>
            <person name="Wang S."/>
            <person name="Zhang T."/>
            <person name="Zhou Y."/>
            <person name="He R."/>
            <person name="Meng N."/>
            <person name="Wang Y."/>
            <person name="Liu W."/>
            <person name="Liu Z."/>
            <person name="Liu J."/>
            <person name="Guo Q."/>
            <person name="Huang H."/>
            <person name="Sederoff R.R."/>
            <person name="Wang G."/>
            <person name="Qu G."/>
            <person name="Chen S."/>
        </authorList>
    </citation>
    <scope>NUCLEOTIDE SEQUENCE</scope>
    <source>
        <strain evidence="1">SC-2020</strain>
    </source>
</reference>